<evidence type="ECO:0000313" key="2">
    <source>
        <dbReference type="EMBL" id="KXZ48909.1"/>
    </source>
</evidence>
<protein>
    <submittedName>
        <fullName evidence="2">Uncharacterized protein</fullName>
    </submittedName>
</protein>
<gene>
    <name evidence="2" type="ORF">GPECTOR_24g198</name>
</gene>
<proteinExistence type="predicted"/>
<evidence type="ECO:0000256" key="1">
    <source>
        <dbReference type="SAM" id="MobiDB-lite"/>
    </source>
</evidence>
<organism evidence="2 3">
    <name type="scientific">Gonium pectorale</name>
    <name type="common">Green alga</name>
    <dbReference type="NCBI Taxonomy" id="33097"/>
    <lineage>
        <taxon>Eukaryota</taxon>
        <taxon>Viridiplantae</taxon>
        <taxon>Chlorophyta</taxon>
        <taxon>core chlorophytes</taxon>
        <taxon>Chlorophyceae</taxon>
        <taxon>CS clade</taxon>
        <taxon>Chlamydomonadales</taxon>
        <taxon>Volvocaceae</taxon>
        <taxon>Gonium</taxon>
    </lineage>
</organism>
<feature type="compositionally biased region" description="Gly residues" evidence="1">
    <location>
        <begin position="53"/>
        <end position="62"/>
    </location>
</feature>
<feature type="compositionally biased region" description="Low complexity" evidence="1">
    <location>
        <begin position="22"/>
        <end position="37"/>
    </location>
</feature>
<sequence length="428" mass="43744">MLVRTERRGRGRLVGPKLPVSAAAGAATARDAGAAVAPEGDDGDRSRRLPAGGAPGAGGGGILQRESTAGAASAAASSALVLVKSSGPPLPPPRWPPYLPTSELPSCRPDWADGRAAAARALYGSRAVRMCAVLERPAQLAEVLMRLARTTRGSPRLTAAWRSRADVHRFLCHCPEKQALETPFKLRSPDTAPLIATQPHARDAAAAAAGGSGGGGSGGGVPPTLAEAMELAASWRQHRLLLQLDLLHLVMQSREGSSFGGAGWEDGDDILFGASAAGGTGCSSGDGDEDVDSAWHVEWQPCSSSSSSSSAGAGAGGEGVAAAAAAEVGEPDEAAWRRACQDLLAPALRWARRELLGRYWGAGGGGPTAAAHQPPPPPPPPYSYGTLALELGCEGGLLPLRYVAGEDRVVVQVRLRVFWAGGGGWGRG</sequence>
<keyword evidence="3" id="KW-1185">Reference proteome</keyword>
<feature type="region of interest" description="Disordered" evidence="1">
    <location>
        <begin position="1"/>
        <end position="68"/>
    </location>
</feature>
<dbReference type="OrthoDB" id="550236at2759"/>
<name>A0A150GGE1_GONPE</name>
<evidence type="ECO:0000313" key="3">
    <source>
        <dbReference type="Proteomes" id="UP000075714"/>
    </source>
</evidence>
<feature type="region of interest" description="Disordered" evidence="1">
    <location>
        <begin position="200"/>
        <end position="222"/>
    </location>
</feature>
<feature type="compositionally biased region" description="Gly residues" evidence="1">
    <location>
        <begin position="210"/>
        <end position="221"/>
    </location>
</feature>
<comment type="caution">
    <text evidence="2">The sequence shown here is derived from an EMBL/GenBank/DDBJ whole genome shotgun (WGS) entry which is preliminary data.</text>
</comment>
<reference evidence="3" key="1">
    <citation type="journal article" date="2016" name="Nat. Commun.">
        <title>The Gonium pectorale genome demonstrates co-option of cell cycle regulation during the evolution of multicellularity.</title>
        <authorList>
            <person name="Hanschen E.R."/>
            <person name="Marriage T.N."/>
            <person name="Ferris P.J."/>
            <person name="Hamaji T."/>
            <person name="Toyoda A."/>
            <person name="Fujiyama A."/>
            <person name="Neme R."/>
            <person name="Noguchi H."/>
            <person name="Minakuchi Y."/>
            <person name="Suzuki M."/>
            <person name="Kawai-Toyooka H."/>
            <person name="Smith D.R."/>
            <person name="Sparks H."/>
            <person name="Anderson J."/>
            <person name="Bakaric R."/>
            <person name="Luria V."/>
            <person name="Karger A."/>
            <person name="Kirschner M.W."/>
            <person name="Durand P.M."/>
            <person name="Michod R.E."/>
            <person name="Nozaki H."/>
            <person name="Olson B.J."/>
        </authorList>
    </citation>
    <scope>NUCLEOTIDE SEQUENCE [LARGE SCALE GENOMIC DNA]</scope>
    <source>
        <strain evidence="3">NIES-2863</strain>
    </source>
</reference>
<dbReference type="AlphaFoldDB" id="A0A150GGE1"/>
<dbReference type="Proteomes" id="UP000075714">
    <property type="component" value="Unassembled WGS sequence"/>
</dbReference>
<dbReference type="EMBL" id="LSYV01000025">
    <property type="protein sequence ID" value="KXZ48909.1"/>
    <property type="molecule type" value="Genomic_DNA"/>
</dbReference>
<accession>A0A150GGE1</accession>